<name>A0ABS4TFX7_9PSEU</name>
<dbReference type="EMBL" id="JAGINW010000001">
    <property type="protein sequence ID" value="MBP2323327.1"/>
    <property type="molecule type" value="Genomic_DNA"/>
</dbReference>
<accession>A0ABS4TFX7</accession>
<keyword evidence="2" id="KW-1185">Reference proteome</keyword>
<comment type="caution">
    <text evidence="1">The sequence shown here is derived from an EMBL/GenBank/DDBJ whole genome shotgun (WGS) entry which is preliminary data.</text>
</comment>
<dbReference type="RefSeq" id="WP_209639552.1">
    <property type="nucleotide sequence ID" value="NZ_JAGINW010000001.1"/>
</dbReference>
<gene>
    <name evidence="1" type="ORF">JOF56_003712</name>
</gene>
<sequence length="346" mass="37911">MTDPFTTVATELPRDRWGRPLITPPEGSEPVAYMRTTTFVGALEDTFHLGRWQMRMTALGMARRRDLQLAASAIQDPKDRYQKRTLNDLAKAAMEAASGSAAATTGTALHTFTENIDRGLPVGYVPEEYEADLEAYRQVTAGFAVIDIEGFCVCDHLRVGGSYDRIMGLPSDGILAPDWWLLRHPAENPIITGNVIWDLKTGGSIEDGLFGMGKIAMQEGVYTNSVSYDHTLGTRSPLPGNPRKDLGIVCHLPAGSGQAQLLWVDLESGWEMAEEVAPRVHVWRKRTDISAPFAAATARPTITPIPELIRRASSYAELQAIFAEYQMVWTPGLTALAAARKAELAV</sequence>
<proteinExistence type="predicted"/>
<protein>
    <submittedName>
        <fullName evidence="1">Uncharacterized protein</fullName>
    </submittedName>
</protein>
<evidence type="ECO:0000313" key="1">
    <source>
        <dbReference type="EMBL" id="MBP2323327.1"/>
    </source>
</evidence>
<reference evidence="1 2" key="1">
    <citation type="submission" date="2021-03" db="EMBL/GenBank/DDBJ databases">
        <title>Sequencing the genomes of 1000 actinobacteria strains.</title>
        <authorList>
            <person name="Klenk H.-P."/>
        </authorList>
    </citation>
    <scope>NUCLEOTIDE SEQUENCE [LARGE SCALE GENOMIC DNA]</scope>
    <source>
        <strain evidence="1 2">DSM 46670</strain>
    </source>
</reference>
<evidence type="ECO:0000313" key="2">
    <source>
        <dbReference type="Proteomes" id="UP001519332"/>
    </source>
</evidence>
<organism evidence="1 2">
    <name type="scientific">Kibdelosporangium banguiense</name>
    <dbReference type="NCBI Taxonomy" id="1365924"/>
    <lineage>
        <taxon>Bacteria</taxon>
        <taxon>Bacillati</taxon>
        <taxon>Actinomycetota</taxon>
        <taxon>Actinomycetes</taxon>
        <taxon>Pseudonocardiales</taxon>
        <taxon>Pseudonocardiaceae</taxon>
        <taxon>Kibdelosporangium</taxon>
    </lineage>
</organism>
<dbReference type="Proteomes" id="UP001519332">
    <property type="component" value="Unassembled WGS sequence"/>
</dbReference>